<keyword evidence="2" id="KW-1185">Reference proteome</keyword>
<accession>A0A1T5FH46</accession>
<dbReference type="Proteomes" id="UP000190150">
    <property type="component" value="Unassembled WGS sequence"/>
</dbReference>
<dbReference type="AlphaFoldDB" id="A0A1T5FH46"/>
<gene>
    <name evidence="1" type="ORF">SAMN05660841_03237</name>
</gene>
<dbReference type="EMBL" id="FUZF01000016">
    <property type="protein sequence ID" value="SKB95418.1"/>
    <property type="molecule type" value="Genomic_DNA"/>
</dbReference>
<evidence type="ECO:0000313" key="2">
    <source>
        <dbReference type="Proteomes" id="UP000190150"/>
    </source>
</evidence>
<proteinExistence type="predicted"/>
<reference evidence="2" key="1">
    <citation type="submission" date="2017-02" db="EMBL/GenBank/DDBJ databases">
        <authorList>
            <person name="Varghese N."/>
            <person name="Submissions S."/>
        </authorList>
    </citation>
    <scope>NUCLEOTIDE SEQUENCE [LARGE SCALE GENOMIC DNA]</scope>
    <source>
        <strain evidence="2">DSM 24091</strain>
    </source>
</reference>
<dbReference type="PROSITE" id="PS51257">
    <property type="entry name" value="PROKAR_LIPOPROTEIN"/>
    <property type="match status" value="1"/>
</dbReference>
<sequence>MRKILFFLIACYALFSSCEKEKALTPEIEYEHLYKIVDDPNDPMKHRIYEIYQKYNVPVYFNDTIGQVMVAKDVTGKPVFKYEKLDLSWGFNYYGNFKYDFEYMTDPVEKNKALDIIERYLEKADRALYPFCFFVTKSATRYNADKVLEDYKNGKFEIGFRTLFLTGNWTVALQKSLPDDMMRQMVANKIMNYPDEIEAFGKISKQEWYGGKAWSSLTSAPAGWTCDALNDNYWKGPSLTPAAWEAERVPARAIVGKLGFVWGHKSTSLQTPEDVTRDLAGYINQMLKYSPEEFEQLWGANPLVIQKYRIVNDIVVNKLGVQL</sequence>
<organism evidence="1 2">
    <name type="scientific">Sphingobacterium nematocida</name>
    <dbReference type="NCBI Taxonomy" id="1513896"/>
    <lineage>
        <taxon>Bacteria</taxon>
        <taxon>Pseudomonadati</taxon>
        <taxon>Bacteroidota</taxon>
        <taxon>Sphingobacteriia</taxon>
        <taxon>Sphingobacteriales</taxon>
        <taxon>Sphingobacteriaceae</taxon>
        <taxon>Sphingobacterium</taxon>
    </lineage>
</organism>
<evidence type="ECO:0000313" key="1">
    <source>
        <dbReference type="EMBL" id="SKB95418.1"/>
    </source>
</evidence>
<dbReference type="RefSeq" id="WP_079644608.1">
    <property type="nucleotide sequence ID" value="NZ_FUZF01000016.1"/>
</dbReference>
<dbReference type="OrthoDB" id="636744at2"/>
<protein>
    <submittedName>
        <fullName evidence="1">Uncharacterized protein</fullName>
    </submittedName>
</protein>
<name>A0A1T5FH46_9SPHI</name>
<dbReference type="STRING" id="1513896.SAMN05660841_03237"/>